<evidence type="ECO:0000259" key="2">
    <source>
        <dbReference type="PROSITE" id="PS50846"/>
    </source>
</evidence>
<dbReference type="PROSITE" id="PS50846">
    <property type="entry name" value="HMA_2"/>
    <property type="match status" value="1"/>
</dbReference>
<proteinExistence type="predicted"/>
<dbReference type="Proteomes" id="UP001600109">
    <property type="component" value="Unassembled WGS sequence"/>
</dbReference>
<name>A0ABW6HXN7_9FLAO</name>
<feature type="signal peptide" evidence="1">
    <location>
        <begin position="1"/>
        <end position="30"/>
    </location>
</feature>
<feature type="domain" description="HMA" evidence="2">
    <location>
        <begin position="36"/>
        <end position="108"/>
    </location>
</feature>
<evidence type="ECO:0000313" key="3">
    <source>
        <dbReference type="EMBL" id="MFE3868792.1"/>
    </source>
</evidence>
<accession>A0ABW6HXN7</accession>
<keyword evidence="1" id="KW-0732">Signal</keyword>
<gene>
    <name evidence="3" type="ORF">ACFX5E_12010</name>
</gene>
<organism evidence="3 4">
    <name type="scientific">Flavobacterium xylosi</name>
    <dbReference type="NCBI Taxonomy" id="3230415"/>
    <lineage>
        <taxon>Bacteria</taxon>
        <taxon>Pseudomonadati</taxon>
        <taxon>Bacteroidota</taxon>
        <taxon>Flavobacteriia</taxon>
        <taxon>Flavobacteriales</taxon>
        <taxon>Flavobacteriaceae</taxon>
        <taxon>Flavobacterium</taxon>
    </lineage>
</organism>
<reference evidence="3 4" key="1">
    <citation type="submission" date="2024-06" db="EMBL/GenBank/DDBJ databases">
        <title>Flavobacterium spp. isolated from glacier.</title>
        <authorList>
            <person name="Han D."/>
        </authorList>
    </citation>
    <scope>NUCLEOTIDE SEQUENCE [LARGE SCALE GENOMIC DNA]</scope>
    <source>
        <strain evidence="3 4">LS2P90</strain>
    </source>
</reference>
<dbReference type="EMBL" id="JBHZPZ010000014">
    <property type="protein sequence ID" value="MFE3868792.1"/>
    <property type="molecule type" value="Genomic_DNA"/>
</dbReference>
<dbReference type="Gene3D" id="3.30.70.100">
    <property type="match status" value="1"/>
</dbReference>
<dbReference type="RefSeq" id="WP_379855393.1">
    <property type="nucleotide sequence ID" value="NZ_JBHZPZ010000014.1"/>
</dbReference>
<dbReference type="InterPro" id="IPR036163">
    <property type="entry name" value="HMA_dom_sf"/>
</dbReference>
<evidence type="ECO:0000313" key="4">
    <source>
        <dbReference type="Proteomes" id="UP001600109"/>
    </source>
</evidence>
<dbReference type="InterPro" id="IPR006121">
    <property type="entry name" value="HMA_dom"/>
</dbReference>
<dbReference type="SUPFAM" id="SSF55008">
    <property type="entry name" value="HMA, heavy metal-associated domain"/>
    <property type="match status" value="1"/>
</dbReference>
<comment type="caution">
    <text evidence="3">The sequence shown here is derived from an EMBL/GenBank/DDBJ whole genome shotgun (WGS) entry which is preliminary data.</text>
</comment>
<protein>
    <submittedName>
        <fullName evidence="3">Heavy-metal-associated domain-containing protein</fullName>
    </submittedName>
</protein>
<feature type="chain" id="PRO_5046048229" evidence="1">
    <location>
        <begin position="31"/>
        <end position="127"/>
    </location>
</feature>
<keyword evidence="4" id="KW-1185">Reference proteome</keyword>
<sequence length="127" mass="14702">MKYLKMINRIFSFNSIVLFTILFSVQVSNAQQAKKNEKVVIKTSIYCDHCKECETCGKNFQTNMLKIKGVKMYELDEKKRTITVYYNGQKTDLQTIKKGISKLGYDADEIKAEVASYEKLDDCCKKI</sequence>
<evidence type="ECO:0000256" key="1">
    <source>
        <dbReference type="SAM" id="SignalP"/>
    </source>
</evidence>
<dbReference type="Pfam" id="PF00403">
    <property type="entry name" value="HMA"/>
    <property type="match status" value="1"/>
</dbReference>